<accession>A0ABR7L2R2</accession>
<organism evidence="2 3">
    <name type="scientific">Actinokineospora xionganensis</name>
    <dbReference type="NCBI Taxonomy" id="2684470"/>
    <lineage>
        <taxon>Bacteria</taxon>
        <taxon>Bacillati</taxon>
        <taxon>Actinomycetota</taxon>
        <taxon>Actinomycetes</taxon>
        <taxon>Pseudonocardiales</taxon>
        <taxon>Pseudonocardiaceae</taxon>
        <taxon>Actinokineospora</taxon>
    </lineage>
</organism>
<proteinExistence type="predicted"/>
<comment type="caution">
    <text evidence="2">The sequence shown here is derived from an EMBL/GenBank/DDBJ whole genome shotgun (WGS) entry which is preliminary data.</text>
</comment>
<feature type="compositionally biased region" description="Basic and acidic residues" evidence="1">
    <location>
        <begin position="9"/>
        <end position="39"/>
    </location>
</feature>
<dbReference type="EMBL" id="JABVED010000003">
    <property type="protein sequence ID" value="MBC6446778.1"/>
    <property type="molecule type" value="Genomic_DNA"/>
</dbReference>
<dbReference type="Proteomes" id="UP000734823">
    <property type="component" value="Unassembled WGS sequence"/>
</dbReference>
<feature type="region of interest" description="Disordered" evidence="1">
    <location>
        <begin position="1"/>
        <end position="39"/>
    </location>
</feature>
<dbReference type="RefSeq" id="WP_187219048.1">
    <property type="nucleotide sequence ID" value="NZ_JABVED010000003.1"/>
</dbReference>
<protein>
    <submittedName>
        <fullName evidence="2">Uncharacterized protein</fullName>
    </submittedName>
</protein>
<evidence type="ECO:0000313" key="3">
    <source>
        <dbReference type="Proteomes" id="UP000734823"/>
    </source>
</evidence>
<sequence length="98" mass="10667">MRRARHGRLPGERRLRLAEAGPRDGLRARGRPHPEGIAEGDSIDKVKQAYRALVKNPNAYIVAAPGGANTQYLFQVDNAATGVVSSMSLVVQDQDRFG</sequence>
<keyword evidence="3" id="KW-1185">Reference proteome</keyword>
<evidence type="ECO:0000256" key="1">
    <source>
        <dbReference type="SAM" id="MobiDB-lite"/>
    </source>
</evidence>
<reference evidence="2 3" key="1">
    <citation type="submission" date="2020-06" db="EMBL/GenBank/DDBJ databases">
        <title>Actinokineospora xiongansis sp. nov., isolated from soil of Baiyangdian.</title>
        <authorList>
            <person name="Zhang X."/>
        </authorList>
    </citation>
    <scope>NUCLEOTIDE SEQUENCE [LARGE SCALE GENOMIC DNA]</scope>
    <source>
        <strain evidence="2 3">HBU206404</strain>
    </source>
</reference>
<gene>
    <name evidence="2" type="ORF">GPZ80_06260</name>
</gene>
<evidence type="ECO:0000313" key="2">
    <source>
        <dbReference type="EMBL" id="MBC6446778.1"/>
    </source>
</evidence>
<name>A0ABR7L2R2_9PSEU</name>